<gene>
    <name evidence="1" type="ORF">SAMN05216199_0787</name>
</gene>
<evidence type="ECO:0000313" key="1">
    <source>
        <dbReference type="EMBL" id="SER65275.1"/>
    </source>
</evidence>
<sequence length="202" mass="22289">MHVWYASYGSNLARDRFLCYLRGGRPQGATRTYPGARDQSHPLGDAPIELPGQVFFGWHSPTWDGGVAFYDASSTGGALARAYLITEGQFADVAAQEMHRDPGEDLDLSTVLEERKHSLGPGRYESLHLLGDLEGHPVLTFTSPDDADLPHNPPSEAYLAMVAQGLRETHEHPDEHLVDYLLDCPGVSPHWTWEQVSDLVAV</sequence>
<proteinExistence type="predicted"/>
<dbReference type="RefSeq" id="WP_091755500.1">
    <property type="nucleotide sequence ID" value="NZ_FOHB01000001.1"/>
</dbReference>
<dbReference type="Proteomes" id="UP000199019">
    <property type="component" value="Unassembled WGS sequence"/>
</dbReference>
<protein>
    <recommendedName>
        <fullName evidence="3">Histone deacetylase</fullName>
    </recommendedName>
</protein>
<keyword evidence="2" id="KW-1185">Reference proteome</keyword>
<evidence type="ECO:0008006" key="3">
    <source>
        <dbReference type="Google" id="ProtNLM"/>
    </source>
</evidence>
<name>A0A1H9QYE6_9MICO</name>
<organism evidence="1 2">
    <name type="scientific">Pedococcus cremeus</name>
    <dbReference type="NCBI Taxonomy" id="587636"/>
    <lineage>
        <taxon>Bacteria</taxon>
        <taxon>Bacillati</taxon>
        <taxon>Actinomycetota</taxon>
        <taxon>Actinomycetes</taxon>
        <taxon>Micrococcales</taxon>
        <taxon>Intrasporangiaceae</taxon>
        <taxon>Pedococcus</taxon>
    </lineage>
</organism>
<accession>A0A1H9QYE6</accession>
<evidence type="ECO:0000313" key="2">
    <source>
        <dbReference type="Proteomes" id="UP000199019"/>
    </source>
</evidence>
<dbReference type="STRING" id="587636.SAMN05216199_0787"/>
<dbReference type="OrthoDB" id="3470041at2"/>
<dbReference type="EMBL" id="FOHB01000001">
    <property type="protein sequence ID" value="SER65275.1"/>
    <property type="molecule type" value="Genomic_DNA"/>
</dbReference>
<reference evidence="2" key="1">
    <citation type="submission" date="2016-10" db="EMBL/GenBank/DDBJ databases">
        <authorList>
            <person name="Varghese N."/>
            <person name="Submissions S."/>
        </authorList>
    </citation>
    <scope>NUCLEOTIDE SEQUENCE [LARGE SCALE GENOMIC DNA]</scope>
    <source>
        <strain evidence="2">CGMCC 1.6963</strain>
    </source>
</reference>
<dbReference type="Gene3D" id="3.10.490.10">
    <property type="entry name" value="Gamma-glutamyl cyclotransferase-like"/>
    <property type="match status" value="1"/>
</dbReference>
<dbReference type="AlphaFoldDB" id="A0A1H9QYE6"/>